<accession>A0A438E2B1</accession>
<gene>
    <name evidence="2" type="primary">MTR4_3</name>
    <name evidence="2" type="ORF">CK203_104734</name>
</gene>
<dbReference type="GO" id="GO:0004386">
    <property type="term" value="F:helicase activity"/>
    <property type="evidence" value="ECO:0007669"/>
    <property type="project" value="UniProtKB-KW"/>
</dbReference>
<protein>
    <submittedName>
        <fullName evidence="2">DExH-box ATP-dependent RNA helicase DExH9</fullName>
    </submittedName>
</protein>
<keyword evidence="2" id="KW-0378">Hydrolase</keyword>
<feature type="domain" description="Reverse transcriptase" evidence="1">
    <location>
        <begin position="294"/>
        <end position="388"/>
    </location>
</feature>
<dbReference type="Gene3D" id="3.40.50.300">
    <property type="entry name" value="P-loop containing nucleotide triphosphate hydrolases"/>
    <property type="match status" value="1"/>
</dbReference>
<keyword evidence="2" id="KW-0547">Nucleotide-binding</keyword>
<keyword evidence="2" id="KW-0067">ATP-binding</keyword>
<dbReference type="PANTHER" id="PTHR46890:SF50">
    <property type="entry name" value="RNA-DIRECTED DNA POLYMERASE, EUKARYOTA, REVERSE TRANSCRIPTASE ZINC-BINDING DOMAIN PROTEIN-RELATED"/>
    <property type="match status" value="1"/>
</dbReference>
<dbReference type="InterPro" id="IPR052343">
    <property type="entry name" value="Retrotransposon-Effector_Assoc"/>
</dbReference>
<dbReference type="AlphaFoldDB" id="A0A438E2B1"/>
<organism evidence="2 3">
    <name type="scientific">Vitis vinifera</name>
    <name type="common">Grape</name>
    <dbReference type="NCBI Taxonomy" id="29760"/>
    <lineage>
        <taxon>Eukaryota</taxon>
        <taxon>Viridiplantae</taxon>
        <taxon>Streptophyta</taxon>
        <taxon>Embryophyta</taxon>
        <taxon>Tracheophyta</taxon>
        <taxon>Spermatophyta</taxon>
        <taxon>Magnoliopsida</taxon>
        <taxon>eudicotyledons</taxon>
        <taxon>Gunneridae</taxon>
        <taxon>Pentapetalae</taxon>
        <taxon>rosids</taxon>
        <taxon>Vitales</taxon>
        <taxon>Vitaceae</taxon>
        <taxon>Viteae</taxon>
        <taxon>Vitis</taxon>
    </lineage>
</organism>
<dbReference type="InterPro" id="IPR000477">
    <property type="entry name" value="RT_dom"/>
</dbReference>
<dbReference type="InterPro" id="IPR027417">
    <property type="entry name" value="P-loop_NTPase"/>
</dbReference>
<evidence type="ECO:0000313" key="2">
    <source>
        <dbReference type="EMBL" id="RVW41857.1"/>
    </source>
</evidence>
<evidence type="ECO:0000259" key="1">
    <source>
        <dbReference type="Pfam" id="PF00078"/>
    </source>
</evidence>
<name>A0A438E2B1_VITVI</name>
<dbReference type="CDD" id="cd01650">
    <property type="entry name" value="RT_nLTR_like"/>
    <property type="match status" value="1"/>
</dbReference>
<dbReference type="Pfam" id="PF00078">
    <property type="entry name" value="RVT_1"/>
    <property type="match status" value="1"/>
</dbReference>
<sequence length="427" mass="48012">MQVHQQPCHIVYTDYRPTPLQHYIFPSGGDGLYLVVDEKGKFREDSFQKALNALVPAGEGDKKRENGKRQKGLVVGRAGEESDIFKMVKMIIQRQYDPVILFSFSKRDCEFLAMQGGSFTWSGGLNNQSHSRLDRFLVSDEWEGHFTGADIVELTQPLTVLELEAKRGAKEDFKKWVLLEDISWRHKSREVWLREGNRNTEENEIRVGVVNAFKNLLFATGGWRPSISDLSFARLKLVVGKVVFKAQKAFVEGRQILDTVLVANEVINSILKSNERAVMCKLDIEKAYDRVDWGLRQGDPFSPYLFVIAMEDLSCLLKRAVNSVFLVACKARGRGGEGVQVSHLLFTDDTLVFYGASQDQMMYLSWILMWFEAISGLRINLDKSELILVGGVENAKALVADLGCKVGSLSSSSLRLPLGAPHRSVTV</sequence>
<dbReference type="EMBL" id="QGNW01001423">
    <property type="protein sequence ID" value="RVW41857.1"/>
    <property type="molecule type" value="Genomic_DNA"/>
</dbReference>
<comment type="caution">
    <text evidence="2">The sequence shown here is derived from an EMBL/GenBank/DDBJ whole genome shotgun (WGS) entry which is preliminary data.</text>
</comment>
<evidence type="ECO:0000313" key="3">
    <source>
        <dbReference type="Proteomes" id="UP000288805"/>
    </source>
</evidence>
<dbReference type="PANTHER" id="PTHR46890">
    <property type="entry name" value="NON-LTR RETROLELEMENT REVERSE TRANSCRIPTASE-LIKE PROTEIN-RELATED"/>
    <property type="match status" value="1"/>
</dbReference>
<proteinExistence type="predicted"/>
<dbReference type="Proteomes" id="UP000288805">
    <property type="component" value="Unassembled WGS sequence"/>
</dbReference>
<keyword evidence="2" id="KW-0347">Helicase</keyword>
<reference evidence="2 3" key="1">
    <citation type="journal article" date="2018" name="PLoS Genet.">
        <title>Population sequencing reveals clonal diversity and ancestral inbreeding in the grapevine cultivar Chardonnay.</title>
        <authorList>
            <person name="Roach M.J."/>
            <person name="Johnson D.L."/>
            <person name="Bohlmann J."/>
            <person name="van Vuuren H.J."/>
            <person name="Jones S.J."/>
            <person name="Pretorius I.S."/>
            <person name="Schmidt S.A."/>
            <person name="Borneman A.R."/>
        </authorList>
    </citation>
    <scope>NUCLEOTIDE SEQUENCE [LARGE SCALE GENOMIC DNA]</scope>
    <source>
        <strain evidence="3">cv. Chardonnay</strain>
        <tissue evidence="2">Leaf</tissue>
    </source>
</reference>